<sequence length="522" mass="58625">MKKWLQLALKYLFRLILVIFVIIGVSMLGCSLPSLQGRSVSKSLSVEEINLTYLGQSVGSEQKRHPDLAGIYLLPDPRLAFAARTILAQDAEKTLDIQYYIWKKDTTGMLLLHALYEAADRGVKVRLLLDDNGTNGLDTELMALNAHPNIEVRLFNPFLFRPFKQVGFLTDFMRSNRRMHNKSFIADNSISVLGGRNVGDEYFGATDGVLFADLDNLVSGDLVQMVSKSFDEYWDSQSAYPIDLIVEPITQAEHDLVLVSLLQAQASPEAVRYIQAKEELGDLDEILKNQTLWHWVPTQFVVDPASKGLGIYDKEELILHSIAKTLGEPEHSLDIVSPYFVPTNSGTDYFVNLARQGKQVRILTNSMVATDVLAVHSGYAKHRKRLVENGVLLYEMKPEIGSKNINNVGFLGSSGSSLHAKTFSADMNRVFIGSFNFDPRSAKLNTEMGIVSDDAQLARDLDDIFKAEVPQSAWLVVKNPDADKLEWHDGKTGEILHQEPLSKWYQRWVVTVLGWLPIDWLL</sequence>
<dbReference type="CDD" id="cd09113">
    <property type="entry name" value="PLDc_ymdC_like_2"/>
    <property type="match status" value="1"/>
</dbReference>
<keyword evidence="4" id="KW-1185">Reference proteome</keyword>
<evidence type="ECO:0000313" key="3">
    <source>
        <dbReference type="EMBL" id="UOO92516.1"/>
    </source>
</evidence>
<feature type="domain" description="PLD phosphodiesterase" evidence="2">
    <location>
        <begin position="414"/>
        <end position="441"/>
    </location>
</feature>
<dbReference type="PROSITE" id="PS51257">
    <property type="entry name" value="PROKAR_LIPOPROTEIN"/>
    <property type="match status" value="1"/>
</dbReference>
<evidence type="ECO:0000256" key="1">
    <source>
        <dbReference type="SAM" id="Phobius"/>
    </source>
</evidence>
<dbReference type="PROSITE" id="PS50035">
    <property type="entry name" value="PLD"/>
    <property type="match status" value="2"/>
</dbReference>
<organism evidence="3 4">
    <name type="scientific">Vitreoscilla stercoraria</name>
    <dbReference type="NCBI Taxonomy" id="61"/>
    <lineage>
        <taxon>Bacteria</taxon>
        <taxon>Pseudomonadati</taxon>
        <taxon>Pseudomonadota</taxon>
        <taxon>Betaproteobacteria</taxon>
        <taxon>Neisseriales</taxon>
        <taxon>Neisseriaceae</taxon>
        <taxon>Vitreoscilla</taxon>
    </lineage>
</organism>
<dbReference type="Proteomes" id="UP000832034">
    <property type="component" value="Chromosome"/>
</dbReference>
<dbReference type="PANTHER" id="PTHR21248">
    <property type="entry name" value="CARDIOLIPIN SYNTHASE"/>
    <property type="match status" value="1"/>
</dbReference>
<protein>
    <submittedName>
        <fullName evidence="3">Phospholipase D family protein</fullName>
    </submittedName>
</protein>
<evidence type="ECO:0000259" key="2">
    <source>
        <dbReference type="PROSITE" id="PS50035"/>
    </source>
</evidence>
<dbReference type="Gene3D" id="3.30.870.10">
    <property type="entry name" value="Endonuclease Chain A"/>
    <property type="match status" value="2"/>
</dbReference>
<dbReference type="EMBL" id="CP091512">
    <property type="protein sequence ID" value="UOO92516.1"/>
    <property type="molecule type" value="Genomic_DNA"/>
</dbReference>
<evidence type="ECO:0000313" key="4">
    <source>
        <dbReference type="Proteomes" id="UP000832034"/>
    </source>
</evidence>
<proteinExistence type="predicted"/>
<dbReference type="InterPro" id="IPR001736">
    <property type="entry name" value="PLipase_D/transphosphatidylase"/>
</dbReference>
<keyword evidence="1" id="KW-0472">Membrane</keyword>
<keyword evidence="1" id="KW-1133">Transmembrane helix</keyword>
<dbReference type="Pfam" id="PF13091">
    <property type="entry name" value="PLDc_2"/>
    <property type="match status" value="2"/>
</dbReference>
<dbReference type="PANTHER" id="PTHR21248:SF12">
    <property type="entry name" value="CARDIOLIPIN SYNTHASE C"/>
    <property type="match status" value="1"/>
</dbReference>
<feature type="transmembrane region" description="Helical" evidence="1">
    <location>
        <begin position="12"/>
        <end position="35"/>
    </location>
</feature>
<gene>
    <name evidence="3" type="ORF">LVJ81_00210</name>
</gene>
<reference evidence="3" key="2">
    <citation type="journal article" date="2022" name="Res Sq">
        <title>Evolution of multicellular longitudinally dividing oral cavity symbionts (Neisseriaceae).</title>
        <authorList>
            <person name="Nyongesa S."/>
            <person name="Weber P."/>
            <person name="Bernet E."/>
            <person name="Pullido F."/>
            <person name="Nieckarz M."/>
            <person name="Delaby M."/>
            <person name="Nieves C."/>
            <person name="Viehboeck T."/>
            <person name="Krause N."/>
            <person name="Rivera-Millot A."/>
            <person name="Nakamura A."/>
            <person name="Vischer N."/>
            <person name="VanNieuwenhze M."/>
            <person name="Brun Y."/>
            <person name="Cava F."/>
            <person name="Bulgheresi S."/>
            <person name="Veyrier F."/>
        </authorList>
    </citation>
    <scope>NUCLEOTIDE SEQUENCE</scope>
    <source>
        <strain evidence="3">SAG 1488-6</strain>
    </source>
</reference>
<accession>A0ABY4E9T4</accession>
<feature type="domain" description="PLD phosphodiesterase" evidence="2">
    <location>
        <begin position="175"/>
        <end position="202"/>
    </location>
</feature>
<dbReference type="SUPFAM" id="SSF56024">
    <property type="entry name" value="Phospholipase D/nuclease"/>
    <property type="match status" value="2"/>
</dbReference>
<keyword evidence="1" id="KW-0812">Transmembrane</keyword>
<name>A0ABY4E9T4_VITST</name>
<dbReference type="InterPro" id="IPR025202">
    <property type="entry name" value="PLD-like_dom"/>
</dbReference>
<dbReference type="SMART" id="SM00155">
    <property type="entry name" value="PLDc"/>
    <property type="match status" value="2"/>
</dbReference>
<dbReference type="RefSeq" id="WP_019959162.1">
    <property type="nucleotide sequence ID" value="NZ_CP091512.1"/>
</dbReference>
<reference evidence="3" key="1">
    <citation type="submission" date="2021-12" db="EMBL/GenBank/DDBJ databases">
        <authorList>
            <person name="Veyrier F.J."/>
        </authorList>
    </citation>
    <scope>NUCLEOTIDE SEQUENCE</scope>
    <source>
        <strain evidence="3">SAG 1488-6</strain>
    </source>
</reference>
<dbReference type="CDD" id="cd09111">
    <property type="entry name" value="PLDc_ymdC_like_1"/>
    <property type="match status" value="1"/>
</dbReference>